<dbReference type="RefSeq" id="WP_044499304.1">
    <property type="nucleotide sequence ID" value="NZ_LK391969.1"/>
</dbReference>
<evidence type="ECO:0000256" key="1">
    <source>
        <dbReference type="SAM" id="Phobius"/>
    </source>
</evidence>
<keyword evidence="1" id="KW-1133">Transmembrane helix</keyword>
<dbReference type="AlphaFoldDB" id="A0A078MIR4"/>
<sequence>MERPRATAQRFPRILDLRFKLSVLAVLLTLPLVGGWELLQAGLPVVLLVYLGASGVGFLLFWSDKHSALKGRWRTPEITLHGIELLGGWPGTLVAQQLFRHKTRKVSYLTTLWLIIALHQLVWLDKLVLDGRFLWQWLTPLLG</sequence>
<feature type="transmembrane region" description="Helical" evidence="1">
    <location>
        <begin position="106"/>
        <end position="124"/>
    </location>
</feature>
<feature type="transmembrane region" description="Helical" evidence="1">
    <location>
        <begin position="21"/>
        <end position="39"/>
    </location>
</feature>
<organism evidence="2">
    <name type="scientific">Pseudomonas saudimassiliensis</name>
    <dbReference type="NCBI Taxonomy" id="1461581"/>
    <lineage>
        <taxon>Bacteria</taxon>
        <taxon>Pseudomonadati</taxon>
        <taxon>Pseudomonadota</taxon>
        <taxon>Gammaproteobacteria</taxon>
        <taxon>Pseudomonadales</taxon>
        <taxon>Pseudomonadaceae</taxon>
        <taxon>Pseudomonas</taxon>
    </lineage>
</organism>
<dbReference type="EMBL" id="LK391969">
    <property type="protein sequence ID" value="CEF26717.1"/>
    <property type="molecule type" value="Genomic_DNA"/>
</dbReference>
<dbReference type="GO" id="GO:0003677">
    <property type="term" value="F:DNA binding"/>
    <property type="evidence" value="ECO:0007669"/>
    <property type="project" value="UniProtKB-KW"/>
</dbReference>
<keyword evidence="1" id="KW-0812">Transmembrane</keyword>
<keyword evidence="1" id="KW-0472">Membrane</keyword>
<dbReference type="Pfam" id="PF06961">
    <property type="entry name" value="DUF1294"/>
    <property type="match status" value="1"/>
</dbReference>
<name>A0A078MIR4_9PSED</name>
<accession>A0A078MIR4</accession>
<feature type="transmembrane region" description="Helical" evidence="1">
    <location>
        <begin position="45"/>
        <end position="62"/>
    </location>
</feature>
<evidence type="ECO:0000313" key="2">
    <source>
        <dbReference type="EMBL" id="CEA04626.1"/>
    </source>
</evidence>
<dbReference type="InterPro" id="IPR010718">
    <property type="entry name" value="DUF1294"/>
</dbReference>
<dbReference type="OrthoDB" id="72963at2"/>
<keyword evidence="2" id="KW-0238">DNA-binding</keyword>
<dbReference type="EMBL" id="LM997413">
    <property type="protein sequence ID" value="CEA04626.1"/>
    <property type="molecule type" value="Genomic_DNA"/>
</dbReference>
<dbReference type="PATRIC" id="fig|1461581.3.peg.1628"/>
<reference evidence="2" key="1">
    <citation type="submission" date="2014-07" db="EMBL/GenBank/DDBJ databases">
        <authorList>
            <person name="Urmite Genomes Urmite Genomes"/>
        </authorList>
    </citation>
    <scope>NUCLEOTIDE SEQUENCE</scope>
    <source>
        <strain evidence="2">12M76_air</strain>
    </source>
</reference>
<proteinExistence type="predicted"/>
<protein>
    <submittedName>
        <fullName evidence="2">Cold-shock DNA-binding domain-containing protein</fullName>
    </submittedName>
</protein>
<gene>
    <name evidence="2" type="ORF">BN1049_01650</name>
</gene>